<sequence length="80" mass="9408">MKCSLLSVIITPEEVYVKVSIFADYSNQWVAVKQDLSKVYYSGKTFSEVYNEIEKRYKKVDLMLMYVPPIDQFIAPHEYS</sequence>
<feature type="domain" description="DUF5678" evidence="1">
    <location>
        <begin position="24"/>
        <end position="69"/>
    </location>
</feature>
<dbReference type="InterPro" id="IPR043734">
    <property type="entry name" value="DUF5678"/>
</dbReference>
<name>A0A1G1WRD2_9BACT</name>
<proteinExistence type="predicted"/>
<evidence type="ECO:0000313" key="3">
    <source>
        <dbReference type="Proteomes" id="UP000177821"/>
    </source>
</evidence>
<comment type="caution">
    <text evidence="2">The sequence shown here is derived from an EMBL/GenBank/DDBJ whole genome shotgun (WGS) entry which is preliminary data.</text>
</comment>
<accession>A0A1G1WRD2</accession>
<dbReference type="AlphaFoldDB" id="A0A1G1WRD2"/>
<dbReference type="EMBL" id="MHCX01000014">
    <property type="protein sequence ID" value="OGY29747.1"/>
    <property type="molecule type" value="Genomic_DNA"/>
</dbReference>
<evidence type="ECO:0000313" key="2">
    <source>
        <dbReference type="EMBL" id="OGY29747.1"/>
    </source>
</evidence>
<protein>
    <recommendedName>
        <fullName evidence="1">DUF5678 domain-containing protein</fullName>
    </recommendedName>
</protein>
<reference evidence="2 3" key="1">
    <citation type="journal article" date="2016" name="Nat. Commun.">
        <title>Thousands of microbial genomes shed light on interconnected biogeochemical processes in an aquifer system.</title>
        <authorList>
            <person name="Anantharaman K."/>
            <person name="Brown C.T."/>
            <person name="Hug L.A."/>
            <person name="Sharon I."/>
            <person name="Castelle C.J."/>
            <person name="Probst A.J."/>
            <person name="Thomas B.C."/>
            <person name="Singh A."/>
            <person name="Wilkins M.J."/>
            <person name="Karaoz U."/>
            <person name="Brodie E.L."/>
            <person name="Williams K.H."/>
            <person name="Hubbard S.S."/>
            <person name="Banfield J.F."/>
        </authorList>
    </citation>
    <scope>NUCLEOTIDE SEQUENCE [LARGE SCALE GENOMIC DNA]</scope>
</reference>
<dbReference type="Proteomes" id="UP000177821">
    <property type="component" value="Unassembled WGS sequence"/>
</dbReference>
<gene>
    <name evidence="2" type="ORF">A3J50_00810</name>
</gene>
<evidence type="ECO:0000259" key="1">
    <source>
        <dbReference type="Pfam" id="PF18929"/>
    </source>
</evidence>
<organism evidence="2 3">
    <name type="scientific">Candidatus Woykebacteria bacterium RIFCSPHIGHO2_02_FULL_43_16b</name>
    <dbReference type="NCBI Taxonomy" id="1802601"/>
    <lineage>
        <taxon>Bacteria</taxon>
        <taxon>Candidatus Woykeibacteriota</taxon>
    </lineage>
</organism>
<dbReference type="Pfam" id="PF18929">
    <property type="entry name" value="DUF5678"/>
    <property type="match status" value="1"/>
</dbReference>